<comment type="caution">
    <text evidence="1">The sequence shown here is derived from an EMBL/GenBank/DDBJ whole genome shotgun (WGS) entry which is preliminary data.</text>
</comment>
<keyword evidence="2" id="KW-1185">Reference proteome</keyword>
<evidence type="ECO:0000313" key="1">
    <source>
        <dbReference type="EMBL" id="PKE57427.1"/>
    </source>
</evidence>
<sequence length="372" mass="42864">MKILFSATVLSHIKAFHLPYIDYFIDRGHSVSVIAKNDSEDAVKELKKRNVEIINIDIERSIFTLKTIKSYNQIHSFLKNNNFDLITTHTPIISILTRLANHKLNKNKMMYTAHGFHFYKGGGKLKNIVFRSLEKYFSKYTDALVTMNNEDYNSAKSFHMKKLYKVNGIGVDTKHYTPENSNDIRLELGLQENEIGLVYLAELSDRKNQNFILSNWNKIQSKNDKIKLFLVGDGNNKEAYINFIKDNNLKNIELLGYRADVQDILYSMDGVVLLSKHEGLPRCLLEGMALNKMLIASDIRGNNDLIENNKNGYLIKLTDDKKLIHILGDIVNNKEKVKILGNYNKNLISKYDINNVLNEHIVIYKDMLGDKL</sequence>
<evidence type="ECO:0000313" key="2">
    <source>
        <dbReference type="Proteomes" id="UP000233606"/>
    </source>
</evidence>
<gene>
    <name evidence="1" type="ORF">CW682_02095</name>
</gene>
<proteinExistence type="predicted"/>
<accession>A0ACC9MUR9</accession>
<organism evidence="1 2">
    <name type="scientific">Macrococcoides caseolyticum</name>
    <dbReference type="NCBI Taxonomy" id="69966"/>
    <lineage>
        <taxon>Bacteria</taxon>
        <taxon>Bacillati</taxon>
        <taxon>Bacillota</taxon>
        <taxon>Bacilli</taxon>
        <taxon>Bacillales</taxon>
        <taxon>Staphylococcaceae</taxon>
        <taxon>Macrococcoides</taxon>
    </lineage>
</organism>
<reference evidence="1" key="1">
    <citation type="submission" date="2017-12" db="EMBL/GenBank/DDBJ databases">
        <title>Genomics of Macrococcus caseolyticus.</title>
        <authorList>
            <person name="MacFadyen A.C."/>
            <person name="Paterson G.K."/>
        </authorList>
    </citation>
    <scope>NUCLEOTIDE SEQUENCE</scope>
    <source>
        <strain evidence="1">5459_5_49</strain>
    </source>
</reference>
<protein>
    <submittedName>
        <fullName evidence="1">Uncharacterized protein</fullName>
    </submittedName>
</protein>
<dbReference type="Proteomes" id="UP000233606">
    <property type="component" value="Unassembled WGS sequence"/>
</dbReference>
<dbReference type="EMBL" id="PIWU01000002">
    <property type="protein sequence ID" value="PKE57427.1"/>
    <property type="molecule type" value="Genomic_DNA"/>
</dbReference>
<name>A0ACC9MUR9_9STAP</name>